<dbReference type="InterPro" id="IPR012677">
    <property type="entry name" value="Nucleotide-bd_a/b_plait_sf"/>
</dbReference>
<evidence type="ECO:0000256" key="7">
    <source>
        <dbReference type="SAM" id="MobiDB-lite"/>
    </source>
</evidence>
<evidence type="ECO:0000313" key="9">
    <source>
        <dbReference type="EMBL" id="KAK7749364.1"/>
    </source>
</evidence>
<feature type="compositionally biased region" description="Basic residues" evidence="7">
    <location>
        <begin position="299"/>
        <end position="310"/>
    </location>
</feature>
<sequence length="380" mass="41397">MSSEALSRQVPINGTVSYVVPPGSETNQYYIPLSNLPFQTSWQQLKDHVRTVCSSVERVEIFGGSTSGWVLVKGRENFDAAMACMVSPASEYQTHAPAYNYAEMFPGWSPEAAAAAGNYTADQPHYSSVTMEQYPYDASYHQSAHHHQYQVGSNGYAYADYAPPTKSYSASAAAAANGGGVVHTTRRKIIIRHLPSWATVHQVQDLIRHKSGISADKIQQIDLPLLADGSSGSGSSSSKTNRGYATVTLETEDAASRAIRKLHGYKYDSRTPLAVEHTKEGVSENEGAAGYRPPTRTTTRPHHSHHHHHRGDGGREREKRDSKKDREGSLSSSSHSHSHHHHSSSTAAADNKKGSSSSNSKSHHHKSDVIIAHGSTRPPK</sequence>
<evidence type="ECO:0000259" key="8">
    <source>
        <dbReference type="PROSITE" id="PS50102"/>
    </source>
</evidence>
<dbReference type="Proteomes" id="UP001320420">
    <property type="component" value="Unassembled WGS sequence"/>
</dbReference>
<feature type="compositionally biased region" description="Basic and acidic residues" evidence="7">
    <location>
        <begin position="311"/>
        <end position="328"/>
    </location>
</feature>
<comment type="caution">
    <text evidence="9">The sequence shown here is derived from an EMBL/GenBank/DDBJ whole genome shotgun (WGS) entry which is preliminary data.</text>
</comment>
<feature type="region of interest" description="Disordered" evidence="7">
    <location>
        <begin position="273"/>
        <end position="380"/>
    </location>
</feature>
<dbReference type="InterPro" id="IPR000504">
    <property type="entry name" value="RRM_dom"/>
</dbReference>
<organism evidence="9 10">
    <name type="scientific">Diatrype stigma</name>
    <dbReference type="NCBI Taxonomy" id="117547"/>
    <lineage>
        <taxon>Eukaryota</taxon>
        <taxon>Fungi</taxon>
        <taxon>Dikarya</taxon>
        <taxon>Ascomycota</taxon>
        <taxon>Pezizomycotina</taxon>
        <taxon>Sordariomycetes</taxon>
        <taxon>Xylariomycetidae</taxon>
        <taxon>Xylariales</taxon>
        <taxon>Diatrypaceae</taxon>
        <taxon>Diatrype</taxon>
    </lineage>
</organism>
<evidence type="ECO:0000313" key="10">
    <source>
        <dbReference type="Proteomes" id="UP001320420"/>
    </source>
</evidence>
<keyword evidence="3" id="KW-0677">Repeat</keyword>
<comment type="subcellular location">
    <subcellularLocation>
        <location evidence="1">Nucleus</location>
    </subcellularLocation>
</comment>
<name>A0AAN9UJC6_9PEZI</name>
<evidence type="ECO:0000256" key="6">
    <source>
        <dbReference type="PROSITE-ProRule" id="PRU00176"/>
    </source>
</evidence>
<dbReference type="GO" id="GO:0006397">
    <property type="term" value="P:mRNA processing"/>
    <property type="evidence" value="ECO:0007669"/>
    <property type="project" value="UniProtKB-KW"/>
</dbReference>
<proteinExistence type="predicted"/>
<keyword evidence="4 6" id="KW-0694">RNA-binding</keyword>
<evidence type="ECO:0000256" key="1">
    <source>
        <dbReference type="ARBA" id="ARBA00004123"/>
    </source>
</evidence>
<dbReference type="SUPFAM" id="SSF54928">
    <property type="entry name" value="RNA-binding domain, RBD"/>
    <property type="match status" value="2"/>
</dbReference>
<dbReference type="Gene3D" id="3.30.70.330">
    <property type="match status" value="2"/>
</dbReference>
<dbReference type="PANTHER" id="PTHR23003:SF62">
    <property type="entry name" value="SERINE_ARGININE (SR)-TYPE SHUTTLING MRNA BINDING PROTEIN NPL3"/>
    <property type="match status" value="1"/>
</dbReference>
<keyword evidence="5" id="KW-0539">Nucleus</keyword>
<keyword evidence="2" id="KW-0507">mRNA processing</keyword>
<feature type="domain" description="RRM" evidence="8">
    <location>
        <begin position="187"/>
        <end position="280"/>
    </location>
</feature>
<dbReference type="CDD" id="cd00590">
    <property type="entry name" value="RRM_SF"/>
    <property type="match status" value="1"/>
</dbReference>
<protein>
    <recommendedName>
        <fullName evidence="8">RRM domain-containing protein</fullName>
    </recommendedName>
</protein>
<dbReference type="GO" id="GO:0005634">
    <property type="term" value="C:nucleus"/>
    <property type="evidence" value="ECO:0007669"/>
    <property type="project" value="UniProtKB-SubCell"/>
</dbReference>
<dbReference type="SMART" id="SM00360">
    <property type="entry name" value="RRM"/>
    <property type="match status" value="1"/>
</dbReference>
<reference evidence="9 10" key="1">
    <citation type="submission" date="2024-02" db="EMBL/GenBank/DDBJ databases">
        <title>De novo assembly and annotation of 12 fungi associated with fruit tree decline syndrome in Ontario, Canada.</title>
        <authorList>
            <person name="Sulman M."/>
            <person name="Ellouze W."/>
            <person name="Ilyukhin E."/>
        </authorList>
    </citation>
    <scope>NUCLEOTIDE SEQUENCE [LARGE SCALE GENOMIC DNA]</scope>
    <source>
        <strain evidence="9 10">M11/M66-122</strain>
    </source>
</reference>
<evidence type="ECO:0000256" key="4">
    <source>
        <dbReference type="ARBA" id="ARBA00022884"/>
    </source>
</evidence>
<dbReference type="GO" id="GO:0005737">
    <property type="term" value="C:cytoplasm"/>
    <property type="evidence" value="ECO:0007669"/>
    <property type="project" value="TreeGrafter"/>
</dbReference>
<gene>
    <name evidence="9" type="ORF">SLS62_008216</name>
</gene>
<evidence type="ECO:0000256" key="2">
    <source>
        <dbReference type="ARBA" id="ARBA00022664"/>
    </source>
</evidence>
<dbReference type="EMBL" id="JAKJXP020000074">
    <property type="protein sequence ID" value="KAK7749364.1"/>
    <property type="molecule type" value="Genomic_DNA"/>
</dbReference>
<dbReference type="PROSITE" id="PS50102">
    <property type="entry name" value="RRM"/>
    <property type="match status" value="1"/>
</dbReference>
<keyword evidence="10" id="KW-1185">Reference proteome</keyword>
<dbReference type="PANTHER" id="PTHR23003">
    <property type="entry name" value="RNA RECOGNITION MOTIF RRM DOMAIN CONTAINING PROTEIN"/>
    <property type="match status" value="1"/>
</dbReference>
<evidence type="ECO:0000256" key="3">
    <source>
        <dbReference type="ARBA" id="ARBA00022737"/>
    </source>
</evidence>
<accession>A0AAN9UJC6</accession>
<dbReference type="Pfam" id="PF00076">
    <property type="entry name" value="RRM_1"/>
    <property type="match status" value="1"/>
</dbReference>
<dbReference type="InterPro" id="IPR035979">
    <property type="entry name" value="RBD_domain_sf"/>
</dbReference>
<evidence type="ECO:0000256" key="5">
    <source>
        <dbReference type="ARBA" id="ARBA00023242"/>
    </source>
</evidence>
<dbReference type="GO" id="GO:0003729">
    <property type="term" value="F:mRNA binding"/>
    <property type="evidence" value="ECO:0007669"/>
    <property type="project" value="TreeGrafter"/>
</dbReference>
<dbReference type="AlphaFoldDB" id="A0AAN9UJC6"/>
<dbReference type="InterPro" id="IPR050374">
    <property type="entry name" value="RRT5_SRSF_SR"/>
</dbReference>